<keyword evidence="2" id="KW-1185">Reference proteome</keyword>
<sequence>MREKQISVLDMYDLLTYAADTARKSYKYKKTHFYIKLYHIRSKKMCPANFEERFLNKQVSRLQGKGEKTEYRTFI</sequence>
<dbReference type="Proteomes" id="UP001162480">
    <property type="component" value="Chromosome 22"/>
</dbReference>
<dbReference type="AlphaFoldDB" id="A0AA36FHP9"/>
<reference evidence="1" key="1">
    <citation type="submission" date="2023-08" db="EMBL/GenBank/DDBJ databases">
        <authorList>
            <person name="Alioto T."/>
            <person name="Alioto T."/>
            <person name="Gomez Garrido J."/>
        </authorList>
    </citation>
    <scope>NUCLEOTIDE SEQUENCE</scope>
</reference>
<accession>A0AA36FHP9</accession>
<proteinExistence type="predicted"/>
<gene>
    <name evidence="1" type="ORF">OCTVUL_1B010261</name>
</gene>
<evidence type="ECO:0000313" key="2">
    <source>
        <dbReference type="Proteomes" id="UP001162480"/>
    </source>
</evidence>
<organism evidence="1 2">
    <name type="scientific">Octopus vulgaris</name>
    <name type="common">Common octopus</name>
    <dbReference type="NCBI Taxonomy" id="6645"/>
    <lineage>
        <taxon>Eukaryota</taxon>
        <taxon>Metazoa</taxon>
        <taxon>Spiralia</taxon>
        <taxon>Lophotrochozoa</taxon>
        <taxon>Mollusca</taxon>
        <taxon>Cephalopoda</taxon>
        <taxon>Coleoidea</taxon>
        <taxon>Octopodiformes</taxon>
        <taxon>Octopoda</taxon>
        <taxon>Incirrata</taxon>
        <taxon>Octopodidae</taxon>
        <taxon>Octopus</taxon>
    </lineage>
</organism>
<name>A0AA36FHP9_OCTVU</name>
<dbReference type="EMBL" id="OX597835">
    <property type="protein sequence ID" value="CAI9739130.1"/>
    <property type="molecule type" value="Genomic_DNA"/>
</dbReference>
<protein>
    <submittedName>
        <fullName evidence="1">Uncharacterized protein</fullName>
    </submittedName>
</protein>
<evidence type="ECO:0000313" key="1">
    <source>
        <dbReference type="EMBL" id="CAI9739130.1"/>
    </source>
</evidence>